<dbReference type="Proteomes" id="UP000006100">
    <property type="component" value="Chromosome"/>
</dbReference>
<dbReference type="eggNOG" id="arCOG10350">
    <property type="taxonomic scope" value="Archaea"/>
</dbReference>
<reference evidence="1 2" key="1">
    <citation type="journal article" date="2012" name="J. Bacteriol.">
        <title>Draft Genome Sequence of an Ammonia-Oxidizing Archaeon, "Candidatus Nitrosopumilus sediminis" AR2, from Svalbard in the Arctic Circle.</title>
        <authorList>
            <person name="Park S.J."/>
            <person name="Kim J.G."/>
            <person name="Jung M.Y."/>
            <person name="Kim S.J."/>
            <person name="Cha I.T."/>
            <person name="Ghai R."/>
            <person name="Martin-Cuadrado A.B."/>
            <person name="Rodriguez-Valera F."/>
            <person name="Rhee S.K."/>
        </authorList>
    </citation>
    <scope>NUCLEOTIDE SEQUENCE [LARGE SCALE GENOMIC DNA]</scope>
    <source>
        <strain evidence="1 2">AR2</strain>
    </source>
</reference>
<protein>
    <submittedName>
        <fullName evidence="1">Uncharacterized protein</fullName>
    </submittedName>
</protein>
<organism evidence="1 2">
    <name type="scientific">Candidatus Nitrosopumilus sediminis</name>
    <dbReference type="NCBI Taxonomy" id="1229909"/>
    <lineage>
        <taxon>Archaea</taxon>
        <taxon>Nitrososphaerota</taxon>
        <taxon>Nitrososphaeria</taxon>
        <taxon>Nitrosopumilales</taxon>
        <taxon>Nitrosopumilaceae</taxon>
        <taxon>Nitrosopumilus</taxon>
    </lineage>
</organism>
<dbReference type="AlphaFoldDB" id="K0BG48"/>
<dbReference type="STRING" id="1229909.NSED_07435"/>
<dbReference type="GeneID" id="13698244"/>
<dbReference type="PATRIC" id="fig|1229909.8.peg.1635"/>
<accession>K0BG48</accession>
<sequence length="443" mass="49210">MTKFFSVFFLIFVLLASTVTTSNFVFADVIPPKDQMDLNFTPKEVVCKEHLVKIIRTSNGDAACVTSEIVDLLVERGYALPVSKIMEESDEQSKPIGTLTHMATTKQYKKPGVVESFPKINTFNYVFKICALDEKIKSPEVIIISDSETKSVKLRDVYLKSCYTTASLVKASDPNSISAKLLNHGGITESITELENKITTLQSDIAIQREKLSSINNEPPSTDRAKKVSAIHKKITEIRDELKNVRYELQKYLLFLNLSPTSDIAPIPKGKSITGVSVDGVVSEIISVHEALVQPEDKPENSMAYNMIFEICTDNTGLRIPIVELSSDISKKTIQMAEKISPNSCQISTGKITALNSNSILIKLAGQTQSSEIIVTLENKINSLKDDMKIEQDKLNSVLTSSSISKEERDNTISESTLKIDALRKELLSTKAELHKIILQVYR</sequence>
<evidence type="ECO:0000313" key="2">
    <source>
        <dbReference type="Proteomes" id="UP000006100"/>
    </source>
</evidence>
<proteinExistence type="predicted"/>
<dbReference type="KEGG" id="nir:NSED_07435"/>
<evidence type="ECO:0000313" key="1">
    <source>
        <dbReference type="EMBL" id="AFS83281.1"/>
    </source>
</evidence>
<gene>
    <name evidence="1" type="ORF">NSED_07435</name>
</gene>
<name>K0BG48_9ARCH</name>
<dbReference type="OrthoDB" id="3069at2157"/>
<keyword evidence="2" id="KW-1185">Reference proteome</keyword>
<dbReference type="RefSeq" id="WP_014965651.1">
    <property type="nucleotide sequence ID" value="NC_018656.1"/>
</dbReference>
<dbReference type="HOGENOM" id="CLU_632548_0_0_2"/>
<dbReference type="EMBL" id="CP003843">
    <property type="protein sequence ID" value="AFS83281.1"/>
    <property type="molecule type" value="Genomic_DNA"/>
</dbReference>